<evidence type="ECO:0000313" key="7">
    <source>
        <dbReference type="EMBL" id="TIA42668.1"/>
    </source>
</evidence>
<evidence type="ECO:0008006" key="9">
    <source>
        <dbReference type="Google" id="ProtNLM"/>
    </source>
</evidence>
<dbReference type="InterPro" id="IPR036291">
    <property type="entry name" value="NAD(P)-bd_dom_sf"/>
</dbReference>
<organism evidence="7 8">
    <name type="scientific">Aureobasidium pullulans</name>
    <name type="common">Black yeast</name>
    <name type="synonym">Pullularia pullulans</name>
    <dbReference type="NCBI Taxonomy" id="5580"/>
    <lineage>
        <taxon>Eukaryota</taxon>
        <taxon>Fungi</taxon>
        <taxon>Dikarya</taxon>
        <taxon>Ascomycota</taxon>
        <taxon>Pezizomycotina</taxon>
        <taxon>Dothideomycetes</taxon>
        <taxon>Dothideomycetidae</taxon>
        <taxon>Dothideales</taxon>
        <taxon>Saccotheciaceae</taxon>
        <taxon>Aureobasidium</taxon>
    </lineage>
</organism>
<sequence>MSSKKILSTLSSSKPLPYTTKMASHTLAILDDYAGIAPKYFKHIHHLKLDSFPDTIPPNNADNIKALTARLGSYTIISSMRERTPFPKELLSALPNLKLLITTAKRNRAIDMVAARELGIVVATAPGNRNISHPELPPLIAPSPEYDATTQHCFALILALASRIPIEDATLRSGGPFQTGLGFTLSNKIYGAVGLGRLGTNAARTAVLGFGMKVVSWSANLTQEKADEAAEKAGLPKGSIKAVTKEELLKTADVISMHYVLSDRSKGTIGAKEIGMMKKNAILVNTSRGPLIDEKALLDALNRGAIRGAALDVFDVEPLPLDSAWRTTSWGQDGRSLVVLSPHMGYVNDETMQKFYAEQADSVQRYIAGGIEAVPDVLN</sequence>
<protein>
    <recommendedName>
        <fullName evidence="9">D-isomer specific 2-hydroxyacid dehydrogenase NAD-binding domain-containing protein</fullName>
    </recommendedName>
</protein>
<feature type="domain" description="D-isomer specific 2-hydroxyacid dehydrogenase NAD-binding" evidence="6">
    <location>
        <begin position="154"/>
        <end position="345"/>
    </location>
</feature>
<dbReference type="InterPro" id="IPR050857">
    <property type="entry name" value="D-2-hydroxyacid_DH"/>
</dbReference>
<evidence type="ECO:0000256" key="2">
    <source>
        <dbReference type="ARBA" id="ARBA00023002"/>
    </source>
</evidence>
<reference evidence="7 8" key="1">
    <citation type="submission" date="2018-10" db="EMBL/GenBank/DDBJ databases">
        <title>Fifty Aureobasidium pullulans genomes reveal a recombining polyextremotolerant generalist.</title>
        <authorList>
            <person name="Gostincar C."/>
            <person name="Turk M."/>
            <person name="Zajc J."/>
            <person name="Gunde-Cimerman N."/>
        </authorList>
    </citation>
    <scope>NUCLEOTIDE SEQUENCE [LARGE SCALE GENOMIC DNA]</scope>
    <source>
        <strain evidence="7 8">EXF-1645</strain>
    </source>
</reference>
<comment type="similarity">
    <text evidence="1 4">Belongs to the D-isomer specific 2-hydroxyacid dehydrogenase family.</text>
</comment>
<dbReference type="Proteomes" id="UP000308724">
    <property type="component" value="Unassembled WGS sequence"/>
</dbReference>
<dbReference type="Pfam" id="PF02826">
    <property type="entry name" value="2-Hacid_dh_C"/>
    <property type="match status" value="1"/>
</dbReference>
<dbReference type="AlphaFoldDB" id="A0A4S8TVZ6"/>
<evidence type="ECO:0000259" key="6">
    <source>
        <dbReference type="Pfam" id="PF02826"/>
    </source>
</evidence>
<proteinExistence type="inferred from homology"/>
<gene>
    <name evidence="7" type="ORF">D6C78_00901</name>
</gene>
<dbReference type="SUPFAM" id="SSF52283">
    <property type="entry name" value="Formate/glycerate dehydrogenase catalytic domain-like"/>
    <property type="match status" value="1"/>
</dbReference>
<keyword evidence="2 4" id="KW-0560">Oxidoreductase</keyword>
<dbReference type="Gene3D" id="3.40.50.720">
    <property type="entry name" value="NAD(P)-binding Rossmann-like Domain"/>
    <property type="match status" value="2"/>
</dbReference>
<dbReference type="Pfam" id="PF00389">
    <property type="entry name" value="2-Hacid_dh"/>
    <property type="match status" value="1"/>
</dbReference>
<dbReference type="SUPFAM" id="SSF51735">
    <property type="entry name" value="NAD(P)-binding Rossmann-fold domains"/>
    <property type="match status" value="1"/>
</dbReference>
<dbReference type="PANTHER" id="PTHR42789">
    <property type="entry name" value="D-ISOMER SPECIFIC 2-HYDROXYACID DEHYDROGENASE FAMILY PROTEIN (AFU_ORTHOLOGUE AFUA_6G10090)"/>
    <property type="match status" value="1"/>
</dbReference>
<dbReference type="PANTHER" id="PTHR42789:SF1">
    <property type="entry name" value="D-ISOMER SPECIFIC 2-HYDROXYACID DEHYDROGENASE FAMILY PROTEIN (AFU_ORTHOLOGUE AFUA_6G10090)"/>
    <property type="match status" value="1"/>
</dbReference>
<evidence type="ECO:0000256" key="3">
    <source>
        <dbReference type="ARBA" id="ARBA00023027"/>
    </source>
</evidence>
<evidence type="ECO:0000313" key="8">
    <source>
        <dbReference type="Proteomes" id="UP000308724"/>
    </source>
</evidence>
<feature type="domain" description="D-isomer specific 2-hydroxyacid dehydrogenase catalytic" evidence="5">
    <location>
        <begin position="69"/>
        <end position="371"/>
    </location>
</feature>
<dbReference type="PROSITE" id="PS00671">
    <property type="entry name" value="D_2_HYDROXYACID_DH_3"/>
    <property type="match status" value="1"/>
</dbReference>
<name>A0A4S8TVZ6_AURPU</name>
<keyword evidence="3" id="KW-0520">NAD</keyword>
<evidence type="ECO:0000259" key="5">
    <source>
        <dbReference type="Pfam" id="PF00389"/>
    </source>
</evidence>
<evidence type="ECO:0000256" key="1">
    <source>
        <dbReference type="ARBA" id="ARBA00005854"/>
    </source>
</evidence>
<dbReference type="InterPro" id="IPR029753">
    <property type="entry name" value="D-isomer_DH_CS"/>
</dbReference>
<accession>A0A4S8TVZ6</accession>
<dbReference type="GO" id="GO:0016616">
    <property type="term" value="F:oxidoreductase activity, acting on the CH-OH group of donors, NAD or NADP as acceptor"/>
    <property type="evidence" value="ECO:0007669"/>
    <property type="project" value="InterPro"/>
</dbReference>
<dbReference type="InterPro" id="IPR006139">
    <property type="entry name" value="D-isomer_2_OHA_DH_cat_dom"/>
</dbReference>
<dbReference type="GO" id="GO:0051287">
    <property type="term" value="F:NAD binding"/>
    <property type="evidence" value="ECO:0007669"/>
    <property type="project" value="InterPro"/>
</dbReference>
<evidence type="ECO:0000256" key="4">
    <source>
        <dbReference type="RuleBase" id="RU003719"/>
    </source>
</evidence>
<dbReference type="CDD" id="cd12169">
    <property type="entry name" value="PGDH_like_1"/>
    <property type="match status" value="1"/>
</dbReference>
<dbReference type="EMBL" id="QZBZ01000009">
    <property type="protein sequence ID" value="TIA42668.1"/>
    <property type="molecule type" value="Genomic_DNA"/>
</dbReference>
<dbReference type="InterPro" id="IPR006140">
    <property type="entry name" value="D-isomer_DH_NAD-bd"/>
</dbReference>
<comment type="caution">
    <text evidence="7">The sequence shown here is derived from an EMBL/GenBank/DDBJ whole genome shotgun (WGS) entry which is preliminary data.</text>
</comment>